<gene>
    <name evidence="2" type="primary">Contig8910.g9523</name>
    <name evidence="2" type="ORF">STYLEM_14467</name>
</gene>
<accession>A0A078AW03</accession>
<name>A0A078AW03_STYLE</name>
<dbReference type="Proteomes" id="UP000039865">
    <property type="component" value="Unassembled WGS sequence"/>
</dbReference>
<feature type="compositionally biased region" description="Polar residues" evidence="1">
    <location>
        <begin position="52"/>
        <end position="72"/>
    </location>
</feature>
<feature type="compositionally biased region" description="Low complexity" evidence="1">
    <location>
        <begin position="77"/>
        <end position="114"/>
    </location>
</feature>
<reference evidence="2 3" key="1">
    <citation type="submission" date="2014-06" db="EMBL/GenBank/DDBJ databases">
        <authorList>
            <person name="Swart Estienne"/>
        </authorList>
    </citation>
    <scope>NUCLEOTIDE SEQUENCE [LARGE SCALE GENOMIC DNA]</scope>
    <source>
        <strain evidence="2 3">130c</strain>
    </source>
</reference>
<sequence>MQRSNQIQKQQNLSLQNCRNGSACKFFKTNSCKYQHARSDQQNVPGMRTQQYRFDQQSSKAQSHFQHSTFNGKSPAFQGQQNQFQQRPQTGNQRSQNQSQQSNMSGMSRQQMSNNQPQITVDITDSDVLQAIQIKTIFYCESEFGVQISVKQLQNNSFQQQEQQFGTMSITNNSGGFQWYYKVYKHDANYASRQDQINDWFELDNDQNVQVESHYQDCCNKNSFGSEYYIVGDQNRIKNGFGYAVFGNSQDPSTWYEKNMQIGTQRQLQRRVTPQTQTVSQVMTPYQSNQNQSQTQIYQVTGTQSQIQYFNTQLKQFYKNQNVFGNS</sequence>
<keyword evidence="3" id="KW-1185">Reference proteome</keyword>
<organism evidence="2 3">
    <name type="scientific">Stylonychia lemnae</name>
    <name type="common">Ciliate</name>
    <dbReference type="NCBI Taxonomy" id="5949"/>
    <lineage>
        <taxon>Eukaryota</taxon>
        <taxon>Sar</taxon>
        <taxon>Alveolata</taxon>
        <taxon>Ciliophora</taxon>
        <taxon>Intramacronucleata</taxon>
        <taxon>Spirotrichea</taxon>
        <taxon>Stichotrichia</taxon>
        <taxon>Sporadotrichida</taxon>
        <taxon>Oxytrichidae</taxon>
        <taxon>Stylonychinae</taxon>
        <taxon>Stylonychia</taxon>
    </lineage>
</organism>
<evidence type="ECO:0000313" key="2">
    <source>
        <dbReference type="EMBL" id="CDW85392.1"/>
    </source>
</evidence>
<dbReference type="InParanoid" id="A0A078AW03"/>
<evidence type="ECO:0000256" key="1">
    <source>
        <dbReference type="SAM" id="MobiDB-lite"/>
    </source>
</evidence>
<dbReference type="AlphaFoldDB" id="A0A078AW03"/>
<feature type="region of interest" description="Disordered" evidence="1">
    <location>
        <begin position="52"/>
        <end position="114"/>
    </location>
</feature>
<dbReference type="EMBL" id="CCKQ01013688">
    <property type="protein sequence ID" value="CDW85392.1"/>
    <property type="molecule type" value="Genomic_DNA"/>
</dbReference>
<protein>
    <submittedName>
        <fullName evidence="2">Uncharacterized protein</fullName>
    </submittedName>
</protein>
<evidence type="ECO:0000313" key="3">
    <source>
        <dbReference type="Proteomes" id="UP000039865"/>
    </source>
</evidence>
<proteinExistence type="predicted"/>